<keyword evidence="3" id="KW-1185">Reference proteome</keyword>
<evidence type="ECO:0000256" key="1">
    <source>
        <dbReference type="SAM" id="MobiDB-lite"/>
    </source>
</evidence>
<feature type="compositionally biased region" description="Basic and acidic residues" evidence="1">
    <location>
        <begin position="1"/>
        <end position="13"/>
    </location>
</feature>
<feature type="region of interest" description="Disordered" evidence="1">
    <location>
        <begin position="50"/>
        <end position="107"/>
    </location>
</feature>
<name>A0A9N7V1K3_PLEPL</name>
<dbReference type="EMBL" id="CADEAL010002458">
    <property type="protein sequence ID" value="CAB1440466.1"/>
    <property type="molecule type" value="Genomic_DNA"/>
</dbReference>
<organism evidence="2 3">
    <name type="scientific">Pleuronectes platessa</name>
    <name type="common">European plaice</name>
    <dbReference type="NCBI Taxonomy" id="8262"/>
    <lineage>
        <taxon>Eukaryota</taxon>
        <taxon>Metazoa</taxon>
        <taxon>Chordata</taxon>
        <taxon>Craniata</taxon>
        <taxon>Vertebrata</taxon>
        <taxon>Euteleostomi</taxon>
        <taxon>Actinopterygii</taxon>
        <taxon>Neopterygii</taxon>
        <taxon>Teleostei</taxon>
        <taxon>Neoteleostei</taxon>
        <taxon>Acanthomorphata</taxon>
        <taxon>Carangaria</taxon>
        <taxon>Pleuronectiformes</taxon>
        <taxon>Pleuronectoidei</taxon>
        <taxon>Pleuronectidae</taxon>
        <taxon>Pleuronectes</taxon>
    </lineage>
</organism>
<sequence>MKDEEITDSDRPTADTTGAMAIGSTREPGLVSRGRFTTYQGTWFSALRPRPSLQTLTEQREKNMEGEPPLRRTSPRENLSSGEPLIGRTSPQENLSSGAGDEQTHWTMKNRRAQIFTNQMQREPISPPISEFIVLYTTTLFS</sequence>
<protein>
    <submittedName>
        <fullName evidence="2">Uncharacterized protein</fullName>
    </submittedName>
</protein>
<dbReference type="Proteomes" id="UP001153269">
    <property type="component" value="Unassembled WGS sequence"/>
</dbReference>
<comment type="caution">
    <text evidence="2">The sequence shown here is derived from an EMBL/GenBank/DDBJ whole genome shotgun (WGS) entry which is preliminary data.</text>
</comment>
<dbReference type="AlphaFoldDB" id="A0A9N7V1K3"/>
<evidence type="ECO:0000313" key="2">
    <source>
        <dbReference type="EMBL" id="CAB1440466.1"/>
    </source>
</evidence>
<gene>
    <name evidence="2" type="ORF">PLEPLA_LOCUS28232</name>
</gene>
<proteinExistence type="predicted"/>
<accession>A0A9N7V1K3</accession>
<reference evidence="2" key="1">
    <citation type="submission" date="2020-03" db="EMBL/GenBank/DDBJ databases">
        <authorList>
            <person name="Weist P."/>
        </authorList>
    </citation>
    <scope>NUCLEOTIDE SEQUENCE</scope>
</reference>
<feature type="compositionally biased region" description="Basic and acidic residues" evidence="1">
    <location>
        <begin position="58"/>
        <end position="70"/>
    </location>
</feature>
<feature type="region of interest" description="Disordered" evidence="1">
    <location>
        <begin position="1"/>
        <end position="33"/>
    </location>
</feature>
<evidence type="ECO:0000313" key="3">
    <source>
        <dbReference type="Proteomes" id="UP001153269"/>
    </source>
</evidence>